<name>A0ACB9PHT9_BAUVA</name>
<dbReference type="Proteomes" id="UP000828941">
    <property type="component" value="Chromosome 4"/>
</dbReference>
<dbReference type="EMBL" id="CM039429">
    <property type="protein sequence ID" value="KAI4347011.1"/>
    <property type="molecule type" value="Genomic_DNA"/>
</dbReference>
<comment type="caution">
    <text evidence="1">The sequence shown here is derived from an EMBL/GenBank/DDBJ whole genome shotgun (WGS) entry which is preliminary data.</text>
</comment>
<proteinExistence type="predicted"/>
<evidence type="ECO:0000313" key="2">
    <source>
        <dbReference type="Proteomes" id="UP000828941"/>
    </source>
</evidence>
<sequence length="128" mass="14312">MASLGSAPYPGSSLVSFPLKPEIAFYSPQLSLKPPTYFLALATPPYSSNTINFTSLCSYAVPDAKNPSKLYHRHNGSNSRSTYKTPPLQRDQENQTHEQKLEVDQSYDQNEDEPLTRDRLSAKFDGIV</sequence>
<reference evidence="1 2" key="1">
    <citation type="journal article" date="2022" name="DNA Res.">
        <title>Chromosomal-level genome assembly of the orchid tree Bauhinia variegata (Leguminosae; Cercidoideae) supports the allotetraploid origin hypothesis of Bauhinia.</title>
        <authorList>
            <person name="Zhong Y."/>
            <person name="Chen Y."/>
            <person name="Zheng D."/>
            <person name="Pang J."/>
            <person name="Liu Y."/>
            <person name="Luo S."/>
            <person name="Meng S."/>
            <person name="Qian L."/>
            <person name="Wei D."/>
            <person name="Dai S."/>
            <person name="Zhou R."/>
        </authorList>
    </citation>
    <scope>NUCLEOTIDE SEQUENCE [LARGE SCALE GENOMIC DNA]</scope>
    <source>
        <strain evidence="1">BV-YZ2020</strain>
    </source>
</reference>
<gene>
    <name evidence="1" type="ORF">L6164_007863</name>
</gene>
<accession>A0ACB9PHT9</accession>
<protein>
    <submittedName>
        <fullName evidence="1">Uncharacterized protein</fullName>
    </submittedName>
</protein>
<evidence type="ECO:0000313" key="1">
    <source>
        <dbReference type="EMBL" id="KAI4347011.1"/>
    </source>
</evidence>
<organism evidence="1 2">
    <name type="scientific">Bauhinia variegata</name>
    <name type="common">Purple orchid tree</name>
    <name type="synonym">Phanera variegata</name>
    <dbReference type="NCBI Taxonomy" id="167791"/>
    <lineage>
        <taxon>Eukaryota</taxon>
        <taxon>Viridiplantae</taxon>
        <taxon>Streptophyta</taxon>
        <taxon>Embryophyta</taxon>
        <taxon>Tracheophyta</taxon>
        <taxon>Spermatophyta</taxon>
        <taxon>Magnoliopsida</taxon>
        <taxon>eudicotyledons</taxon>
        <taxon>Gunneridae</taxon>
        <taxon>Pentapetalae</taxon>
        <taxon>rosids</taxon>
        <taxon>fabids</taxon>
        <taxon>Fabales</taxon>
        <taxon>Fabaceae</taxon>
        <taxon>Cercidoideae</taxon>
        <taxon>Cercideae</taxon>
        <taxon>Bauhiniinae</taxon>
        <taxon>Bauhinia</taxon>
    </lineage>
</organism>
<keyword evidence="2" id="KW-1185">Reference proteome</keyword>